<comment type="caution">
    <text evidence="1">The sequence shown here is derived from an EMBL/GenBank/DDBJ whole genome shotgun (WGS) entry which is preliminary data.</text>
</comment>
<organism evidence="1 2">
    <name type="scientific">Microscilla marina ATCC 23134</name>
    <dbReference type="NCBI Taxonomy" id="313606"/>
    <lineage>
        <taxon>Bacteria</taxon>
        <taxon>Pseudomonadati</taxon>
        <taxon>Bacteroidota</taxon>
        <taxon>Cytophagia</taxon>
        <taxon>Cytophagales</taxon>
        <taxon>Microscillaceae</taxon>
        <taxon>Microscilla</taxon>
    </lineage>
</organism>
<sequence>MVKKHNRGEDSTFKKKLGRVLFYAPLIMFCPNASTNPRFHL</sequence>
<dbReference type="Proteomes" id="UP000004095">
    <property type="component" value="Unassembled WGS sequence"/>
</dbReference>
<evidence type="ECO:0000313" key="1">
    <source>
        <dbReference type="EMBL" id="EAY30777.1"/>
    </source>
</evidence>
<gene>
    <name evidence="1" type="ORF">M23134_01101</name>
</gene>
<protein>
    <submittedName>
        <fullName evidence="1">Uncharacterized protein</fullName>
    </submittedName>
</protein>
<proteinExistence type="predicted"/>
<accession>A1ZFK3</accession>
<reference evidence="1 2" key="1">
    <citation type="submission" date="2007-01" db="EMBL/GenBank/DDBJ databases">
        <authorList>
            <person name="Haygood M."/>
            <person name="Podell S."/>
            <person name="Anderson C."/>
            <person name="Hopkinson B."/>
            <person name="Roe K."/>
            <person name="Barbeau K."/>
            <person name="Gaasterland T."/>
            <person name="Ferriera S."/>
            <person name="Johnson J."/>
            <person name="Kravitz S."/>
            <person name="Beeson K."/>
            <person name="Sutton G."/>
            <person name="Rogers Y.-H."/>
            <person name="Friedman R."/>
            <person name="Frazier M."/>
            <person name="Venter J.C."/>
        </authorList>
    </citation>
    <scope>NUCLEOTIDE SEQUENCE [LARGE SCALE GENOMIC DNA]</scope>
    <source>
        <strain evidence="1 2">ATCC 23134</strain>
    </source>
</reference>
<keyword evidence="2" id="KW-1185">Reference proteome</keyword>
<evidence type="ECO:0000313" key="2">
    <source>
        <dbReference type="Proteomes" id="UP000004095"/>
    </source>
</evidence>
<name>A1ZFK3_MICM2</name>
<dbReference type="AlphaFoldDB" id="A1ZFK3"/>
<dbReference type="EMBL" id="AAWS01000005">
    <property type="protein sequence ID" value="EAY30777.1"/>
    <property type="molecule type" value="Genomic_DNA"/>
</dbReference>